<feature type="site" description="Histone H3K4me3 binding" evidence="8">
    <location>
        <position position="256"/>
    </location>
</feature>
<dbReference type="Gene3D" id="6.10.140.1740">
    <property type="match status" value="1"/>
</dbReference>
<evidence type="ECO:0000256" key="10">
    <source>
        <dbReference type="PROSITE-ProRule" id="PRU00146"/>
    </source>
</evidence>
<dbReference type="PANTHER" id="PTHR10333:SF42">
    <property type="entry name" value="INHIBITOR OF GROWTH PROTEIN 5"/>
    <property type="match status" value="1"/>
</dbReference>
<comment type="function">
    <text evidence="11">Component of an histone acetyltransferase complex.</text>
</comment>
<feature type="binding site" evidence="9">
    <location>
        <position position="258"/>
    </location>
    <ligand>
        <name>Zn(2+)</name>
        <dbReference type="ChEBI" id="CHEBI:29105"/>
        <label>1</label>
    </ligand>
</feature>
<feature type="compositionally biased region" description="Polar residues" evidence="12">
    <location>
        <begin position="195"/>
        <end position="211"/>
    </location>
</feature>
<comment type="domain">
    <text evidence="11">The PHD-type zinc finger mediates the binding to H3K4me3.</text>
</comment>
<evidence type="ECO:0000256" key="9">
    <source>
        <dbReference type="PIRSR" id="PIRSR628651-51"/>
    </source>
</evidence>
<evidence type="ECO:0000256" key="6">
    <source>
        <dbReference type="ARBA" id="ARBA00022853"/>
    </source>
</evidence>
<feature type="site" description="Histone H3K4me3 binding" evidence="8">
    <location>
        <position position="248"/>
    </location>
</feature>
<dbReference type="OrthoDB" id="5411773at2759"/>
<dbReference type="InterPro" id="IPR028651">
    <property type="entry name" value="ING_fam"/>
</dbReference>
<dbReference type="SMART" id="SM01408">
    <property type="entry name" value="ING"/>
    <property type="match status" value="1"/>
</dbReference>
<dbReference type="SMART" id="SM00249">
    <property type="entry name" value="PHD"/>
    <property type="match status" value="1"/>
</dbReference>
<dbReference type="Gene3D" id="3.30.40.10">
    <property type="entry name" value="Zinc/RING finger domain, C3HC4 (zinc finger)"/>
    <property type="match status" value="1"/>
</dbReference>
<feature type="site" description="Histone H3K4me3 binding" evidence="8">
    <location>
        <position position="233"/>
    </location>
</feature>
<feature type="site" description="Histone H3K4me3 binding" evidence="8">
    <location>
        <position position="244"/>
    </location>
</feature>
<dbReference type="GO" id="GO:0070210">
    <property type="term" value="C:Rpd3L-Expanded complex"/>
    <property type="evidence" value="ECO:0007669"/>
    <property type="project" value="TreeGrafter"/>
</dbReference>
<dbReference type="STRING" id="983967.A0A1E4SYU0"/>
<dbReference type="InterPro" id="IPR013083">
    <property type="entry name" value="Znf_RING/FYVE/PHD"/>
</dbReference>
<dbReference type="GO" id="GO:0006325">
    <property type="term" value="P:chromatin organization"/>
    <property type="evidence" value="ECO:0007669"/>
    <property type="project" value="UniProtKB-KW"/>
</dbReference>
<accession>A0A1E4SYU0</accession>
<dbReference type="Pfam" id="PF23011">
    <property type="entry name" value="PHD-1st_NSD"/>
    <property type="match status" value="1"/>
</dbReference>
<feature type="binding site" evidence="9">
    <location>
        <position position="277"/>
    </location>
    <ligand>
        <name>Zn(2+)</name>
        <dbReference type="ChEBI" id="CHEBI:29105"/>
        <label>2</label>
    </ligand>
</feature>
<dbReference type="CDD" id="cd15505">
    <property type="entry name" value="PHD_ING"/>
    <property type="match status" value="1"/>
</dbReference>
<evidence type="ECO:0000259" key="13">
    <source>
        <dbReference type="PROSITE" id="PS50016"/>
    </source>
</evidence>
<feature type="domain" description="PHD-type" evidence="13">
    <location>
        <begin position="231"/>
        <end position="280"/>
    </location>
</feature>
<evidence type="ECO:0000313" key="14">
    <source>
        <dbReference type="EMBL" id="ODV84631.1"/>
    </source>
</evidence>
<feature type="region of interest" description="Disordered" evidence="12">
    <location>
        <begin position="161"/>
        <end position="229"/>
    </location>
</feature>
<evidence type="ECO:0000256" key="1">
    <source>
        <dbReference type="ARBA" id="ARBA00004123"/>
    </source>
</evidence>
<comment type="similarity">
    <text evidence="2 11">Belongs to the ING family.</text>
</comment>
<dbReference type="PROSITE" id="PS01359">
    <property type="entry name" value="ZF_PHD_1"/>
    <property type="match status" value="1"/>
</dbReference>
<dbReference type="PROSITE" id="PS50016">
    <property type="entry name" value="ZF_PHD_2"/>
    <property type="match status" value="1"/>
</dbReference>
<organism evidence="14 15">
    <name type="scientific">[Candida] arabinofermentans NRRL YB-2248</name>
    <dbReference type="NCBI Taxonomy" id="983967"/>
    <lineage>
        <taxon>Eukaryota</taxon>
        <taxon>Fungi</taxon>
        <taxon>Dikarya</taxon>
        <taxon>Ascomycota</taxon>
        <taxon>Saccharomycotina</taxon>
        <taxon>Pichiomycetes</taxon>
        <taxon>Pichiales</taxon>
        <taxon>Pichiaceae</taxon>
        <taxon>Ogataea</taxon>
        <taxon>Ogataea/Candida clade</taxon>
    </lineage>
</organism>
<evidence type="ECO:0000256" key="3">
    <source>
        <dbReference type="ARBA" id="ARBA00022723"/>
    </source>
</evidence>
<keyword evidence="15" id="KW-1185">Reference proteome</keyword>
<keyword evidence="4 10" id="KW-0863">Zinc-finger</keyword>
<evidence type="ECO:0000256" key="2">
    <source>
        <dbReference type="ARBA" id="ARBA00010210"/>
    </source>
</evidence>
<feature type="non-terminal residue" evidence="14">
    <location>
        <position position="284"/>
    </location>
</feature>
<feature type="binding site" evidence="9">
    <location>
        <position position="236"/>
    </location>
    <ligand>
        <name>Zn(2+)</name>
        <dbReference type="ChEBI" id="CHEBI:29105"/>
        <label>1</label>
    </ligand>
</feature>
<feature type="binding site" evidence="9">
    <location>
        <position position="252"/>
    </location>
    <ligand>
        <name>Zn(2+)</name>
        <dbReference type="ChEBI" id="CHEBI:29105"/>
        <label>2</label>
    </ligand>
</feature>
<dbReference type="InterPro" id="IPR011011">
    <property type="entry name" value="Znf_FYVE_PHD"/>
</dbReference>
<dbReference type="PANTHER" id="PTHR10333">
    <property type="entry name" value="INHIBITOR OF GROWTH PROTEIN"/>
    <property type="match status" value="1"/>
</dbReference>
<evidence type="ECO:0000256" key="12">
    <source>
        <dbReference type="SAM" id="MobiDB-lite"/>
    </source>
</evidence>
<keyword evidence="7 11" id="KW-0539">Nucleus</keyword>
<keyword evidence="5 9" id="KW-0862">Zinc</keyword>
<dbReference type="Proteomes" id="UP000094801">
    <property type="component" value="Unassembled WGS sequence"/>
</dbReference>
<evidence type="ECO:0000256" key="5">
    <source>
        <dbReference type="ARBA" id="ARBA00022833"/>
    </source>
</evidence>
<keyword evidence="6 11" id="KW-0156">Chromatin regulator</keyword>
<gene>
    <name evidence="14" type="ORF">CANARDRAFT_178790</name>
</gene>
<protein>
    <recommendedName>
        <fullName evidence="11">Chromatin modification-related protein</fullName>
    </recommendedName>
</protein>
<feature type="compositionally biased region" description="Basic and acidic residues" evidence="12">
    <location>
        <begin position="172"/>
        <end position="188"/>
    </location>
</feature>
<dbReference type="SUPFAM" id="SSF57903">
    <property type="entry name" value="FYVE/PHD zinc finger"/>
    <property type="match status" value="1"/>
</dbReference>
<evidence type="ECO:0000256" key="7">
    <source>
        <dbReference type="ARBA" id="ARBA00023242"/>
    </source>
</evidence>
<dbReference type="GO" id="GO:0006355">
    <property type="term" value="P:regulation of DNA-templated transcription"/>
    <property type="evidence" value="ECO:0007669"/>
    <property type="project" value="TreeGrafter"/>
</dbReference>
<proteinExistence type="inferred from homology"/>
<feature type="binding site" evidence="9">
    <location>
        <position position="274"/>
    </location>
    <ligand>
        <name>Zn(2+)</name>
        <dbReference type="ChEBI" id="CHEBI:29105"/>
        <label>2</label>
    </ligand>
</feature>
<evidence type="ECO:0000256" key="11">
    <source>
        <dbReference type="RuleBase" id="RU361213"/>
    </source>
</evidence>
<dbReference type="GO" id="GO:0008270">
    <property type="term" value="F:zinc ion binding"/>
    <property type="evidence" value="ECO:0007669"/>
    <property type="project" value="UniProtKB-KW"/>
</dbReference>
<dbReference type="CDD" id="cd17016">
    <property type="entry name" value="ING_Pho23p_like"/>
    <property type="match status" value="1"/>
</dbReference>
<dbReference type="EMBL" id="KV453856">
    <property type="protein sequence ID" value="ODV84631.1"/>
    <property type="molecule type" value="Genomic_DNA"/>
</dbReference>
<sequence length="284" mass="32715">NLPPRYKSQRLVDKAKQIERHQFQQQLKPITKPTIHNLYPGLNELTDSLASFPYELIRYFTLLKEIDAKCVTTTPYLHAYITRFLQMKKTHPKRELLLSKIRDLIKELMPCLEEKMHVATIANDVVAKHLTRINQNCDIIISNEIPESVRIGSLVHPSMKITESKSAQSQRSESRREALAAKKANKNDDEIDESAGSTPVPSNSIMVPSAQTKKKKEKKQEERPSTPNSEPVYCYCQQVSYGEMVGCDGEHCLKEWFHLPCTGLKELPRGEWYCDECKSKMRRK</sequence>
<evidence type="ECO:0000256" key="4">
    <source>
        <dbReference type="ARBA" id="ARBA00022771"/>
    </source>
</evidence>
<dbReference type="InterPro" id="IPR001965">
    <property type="entry name" value="Znf_PHD"/>
</dbReference>
<keyword evidence="3 9" id="KW-0479">Metal-binding</keyword>
<feature type="binding site" evidence="9">
    <location>
        <position position="234"/>
    </location>
    <ligand>
        <name>Zn(2+)</name>
        <dbReference type="ChEBI" id="CHEBI:29105"/>
        <label>1</label>
    </ligand>
</feature>
<reference evidence="15" key="1">
    <citation type="submission" date="2016-04" db="EMBL/GenBank/DDBJ databases">
        <title>Comparative genomics of biotechnologically important yeasts.</title>
        <authorList>
            <consortium name="DOE Joint Genome Institute"/>
            <person name="Riley R."/>
            <person name="Haridas S."/>
            <person name="Wolfe K.H."/>
            <person name="Lopes M.R."/>
            <person name="Hittinger C.T."/>
            <person name="Goker M."/>
            <person name="Salamov A."/>
            <person name="Wisecaver J."/>
            <person name="Long T.M."/>
            <person name="Aerts A.L."/>
            <person name="Barry K."/>
            <person name="Choi C."/>
            <person name="Clum A."/>
            <person name="Coughlan A.Y."/>
            <person name="Deshpande S."/>
            <person name="Douglass A.P."/>
            <person name="Hanson S.J."/>
            <person name="Klenk H.-P."/>
            <person name="Labutti K."/>
            <person name="Lapidus A."/>
            <person name="Lindquist E."/>
            <person name="Lipzen A."/>
            <person name="Meier-Kolthoff J.P."/>
            <person name="Ohm R.A."/>
            <person name="Otillar R.P."/>
            <person name="Pangilinan J."/>
            <person name="Peng Y."/>
            <person name="Rokas A."/>
            <person name="Rosa C.A."/>
            <person name="Scheuner C."/>
            <person name="Sibirny A.A."/>
            <person name="Slot J.C."/>
            <person name="Stielow J.B."/>
            <person name="Sun H."/>
            <person name="Kurtzman C.P."/>
            <person name="Blackwell M."/>
            <person name="Grigoriev I.V."/>
            <person name="Jeffries T.W."/>
        </authorList>
    </citation>
    <scope>NUCLEOTIDE SEQUENCE [LARGE SCALE GENOMIC DNA]</scope>
    <source>
        <strain evidence="15">NRRL YB-2248</strain>
    </source>
</reference>
<evidence type="ECO:0000313" key="15">
    <source>
        <dbReference type="Proteomes" id="UP000094801"/>
    </source>
</evidence>
<comment type="subunit">
    <text evidence="11">Component of an histone acetyltransferase complex. Interacts with H3K4me3 and to a lesser extent with H3K4me2.</text>
</comment>
<feature type="binding site" evidence="9">
    <location>
        <position position="261"/>
    </location>
    <ligand>
        <name>Zn(2+)</name>
        <dbReference type="ChEBI" id="CHEBI:29105"/>
        <label>1</label>
    </ligand>
</feature>
<dbReference type="InterPro" id="IPR059153">
    <property type="entry name" value="NSD_PHD-1st"/>
</dbReference>
<dbReference type="InterPro" id="IPR024610">
    <property type="entry name" value="ING_N_histone-binding"/>
</dbReference>
<dbReference type="AlphaFoldDB" id="A0A1E4SYU0"/>
<dbReference type="GO" id="GO:0033698">
    <property type="term" value="C:Rpd3L complex"/>
    <property type="evidence" value="ECO:0007669"/>
    <property type="project" value="TreeGrafter"/>
</dbReference>
<comment type="subcellular location">
    <subcellularLocation>
        <location evidence="1 11">Nucleus</location>
    </subcellularLocation>
</comment>
<dbReference type="InterPro" id="IPR019787">
    <property type="entry name" value="Znf_PHD-finger"/>
</dbReference>
<feature type="non-terminal residue" evidence="14">
    <location>
        <position position="1"/>
    </location>
</feature>
<evidence type="ECO:0000256" key="8">
    <source>
        <dbReference type="PIRSR" id="PIRSR628651-50"/>
    </source>
</evidence>
<dbReference type="InterPro" id="IPR019786">
    <property type="entry name" value="Zinc_finger_PHD-type_CS"/>
</dbReference>
<dbReference type="Pfam" id="PF12998">
    <property type="entry name" value="ING"/>
    <property type="match status" value="1"/>
</dbReference>
<feature type="binding site" evidence="9">
    <location>
        <position position="247"/>
    </location>
    <ligand>
        <name>Zn(2+)</name>
        <dbReference type="ChEBI" id="CHEBI:29105"/>
        <label>2</label>
    </ligand>
</feature>
<name>A0A1E4SYU0_9ASCO</name>